<dbReference type="PANTHER" id="PTHR34980:SF2">
    <property type="entry name" value="INNER MEMBRANE PROTEIN YHAH-RELATED"/>
    <property type="match status" value="1"/>
</dbReference>
<evidence type="ECO:0000313" key="2">
    <source>
        <dbReference type="EMBL" id="OOY12178.1"/>
    </source>
</evidence>
<keyword evidence="1" id="KW-0472">Membrane</keyword>
<feature type="transmembrane region" description="Helical" evidence="1">
    <location>
        <begin position="26"/>
        <end position="47"/>
    </location>
</feature>
<dbReference type="PANTHER" id="PTHR34980">
    <property type="entry name" value="INNER MEMBRANE PROTEIN-RELATED-RELATED"/>
    <property type="match status" value="1"/>
</dbReference>
<keyword evidence="1" id="KW-1133">Transmembrane helix</keyword>
<evidence type="ECO:0000313" key="3">
    <source>
        <dbReference type="Proteomes" id="UP000242224"/>
    </source>
</evidence>
<proteinExistence type="predicted"/>
<feature type="transmembrane region" description="Helical" evidence="1">
    <location>
        <begin position="59"/>
        <end position="76"/>
    </location>
</feature>
<name>A0ABX3MKX4_9RHOB</name>
<gene>
    <name evidence="2" type="ORF">BMG00_14125</name>
</gene>
<dbReference type="Pfam" id="PF05656">
    <property type="entry name" value="DUF805"/>
    <property type="match status" value="1"/>
</dbReference>
<organism evidence="2 3">
    <name type="scientific">Thioclava marina</name>
    <dbReference type="NCBI Taxonomy" id="1915077"/>
    <lineage>
        <taxon>Bacteria</taxon>
        <taxon>Pseudomonadati</taxon>
        <taxon>Pseudomonadota</taxon>
        <taxon>Alphaproteobacteria</taxon>
        <taxon>Rhodobacterales</taxon>
        <taxon>Paracoccaceae</taxon>
        <taxon>Thioclava</taxon>
    </lineage>
</organism>
<dbReference type="EMBL" id="MPZS01000002">
    <property type="protein sequence ID" value="OOY12178.1"/>
    <property type="molecule type" value="Genomic_DNA"/>
</dbReference>
<dbReference type="InterPro" id="IPR008523">
    <property type="entry name" value="DUF805"/>
</dbReference>
<keyword evidence="1" id="KW-0812">Transmembrane</keyword>
<reference evidence="2 3" key="1">
    <citation type="submission" date="2016-11" db="EMBL/GenBank/DDBJ databases">
        <title>A multilocus sequence analysis scheme for characterization of bacteria in the genus Thioclava.</title>
        <authorList>
            <person name="Liu Y."/>
            <person name="Shao Z."/>
        </authorList>
    </citation>
    <scope>NUCLEOTIDE SEQUENCE [LARGE SCALE GENOMIC DNA]</scope>
    <source>
        <strain evidence="2 3">11.10-0-13</strain>
    </source>
</reference>
<accession>A0ABX3MKX4</accession>
<keyword evidence="3" id="KW-1185">Reference proteome</keyword>
<sequence length="126" mass="14129">MSFTDAIRKCFSNYVTFSGRAARPEFWWFVLFTFLGNFAFGVLDRIFFAPIANGREISFLGALFSLAVFLPSLAVMVRRLHDYDKSGWWVLIGLIPLIGTLVLIYFAVQRGSEGANRFGPPPPPAS</sequence>
<dbReference type="Proteomes" id="UP000242224">
    <property type="component" value="Unassembled WGS sequence"/>
</dbReference>
<protein>
    <submittedName>
        <fullName evidence="2">DUF805 domain-containing protein</fullName>
    </submittedName>
</protein>
<evidence type="ECO:0000256" key="1">
    <source>
        <dbReference type="SAM" id="Phobius"/>
    </source>
</evidence>
<comment type="caution">
    <text evidence="2">The sequence shown here is derived from an EMBL/GenBank/DDBJ whole genome shotgun (WGS) entry which is preliminary data.</text>
</comment>
<dbReference type="RefSeq" id="WP_078529125.1">
    <property type="nucleotide sequence ID" value="NZ_JACIZB010000072.1"/>
</dbReference>
<feature type="transmembrane region" description="Helical" evidence="1">
    <location>
        <begin position="88"/>
        <end position="108"/>
    </location>
</feature>